<evidence type="ECO:0000313" key="1">
    <source>
        <dbReference type="WBParaSite" id="TCLT_0000037401-mRNA-1"/>
    </source>
</evidence>
<protein>
    <submittedName>
        <fullName evidence="1">MYND-type domain-containing protein</fullName>
    </submittedName>
</protein>
<dbReference type="AlphaFoldDB" id="A0A0N5CJZ9"/>
<dbReference type="OMA" id="ICEEKFW"/>
<proteinExistence type="predicted"/>
<accession>A0A0N5CJZ9</accession>
<organism evidence="1">
    <name type="scientific">Thelazia callipaeda</name>
    <name type="common">Oriental eyeworm</name>
    <name type="synonym">Parasitic nematode</name>
    <dbReference type="NCBI Taxonomy" id="103827"/>
    <lineage>
        <taxon>Eukaryota</taxon>
        <taxon>Metazoa</taxon>
        <taxon>Ecdysozoa</taxon>
        <taxon>Nematoda</taxon>
        <taxon>Chromadorea</taxon>
        <taxon>Rhabditida</taxon>
        <taxon>Spirurina</taxon>
        <taxon>Spiruromorpha</taxon>
        <taxon>Thelazioidea</taxon>
        <taxon>Thelaziidae</taxon>
        <taxon>Thelazia</taxon>
    </lineage>
</organism>
<sequence>LQYLALLLIVQECESLIDTRHRFSLKKLPFDLKQQIMNECNSSFVKYYVAARQKLELNAKEKTTCPVEVQNCVLSKTNPFLGKCNIQCEYIGNKAKFNVDCWNDDCLRRFSRVCEDIFWRRIRTSSTEKKKIRCKKELKHCYSLACLKCLGRECTFKCYNKGIRFHQLLDPQWKGFSEYKKYFPEVDDIIQQNTIIEVKEQIDDDDE</sequence>
<reference evidence="1" key="1">
    <citation type="submission" date="2017-02" db="UniProtKB">
        <authorList>
            <consortium name="WormBaseParasite"/>
        </authorList>
    </citation>
    <scope>IDENTIFICATION</scope>
</reference>
<dbReference type="WBParaSite" id="TCLT_0000037401-mRNA-1">
    <property type="protein sequence ID" value="TCLT_0000037401-mRNA-1"/>
    <property type="gene ID" value="TCLT_0000037401"/>
</dbReference>
<name>A0A0N5CJZ9_THECL</name>